<gene>
    <name evidence="1" type="ORF">GAK35_02758</name>
</gene>
<evidence type="ECO:0000313" key="1">
    <source>
        <dbReference type="EMBL" id="KAF1042385.1"/>
    </source>
</evidence>
<protein>
    <submittedName>
        <fullName evidence="1">Uncharacterized protein</fullName>
    </submittedName>
</protein>
<reference evidence="2" key="1">
    <citation type="journal article" date="2020" name="MBio">
        <title>Horizontal gene transfer to a defensive symbiont with a reduced genome amongst a multipartite beetle microbiome.</title>
        <authorList>
            <person name="Waterworth S.C."/>
            <person name="Florez L.V."/>
            <person name="Rees E.R."/>
            <person name="Hertweck C."/>
            <person name="Kaltenpoth M."/>
            <person name="Kwan J.C."/>
        </authorList>
    </citation>
    <scope>NUCLEOTIDE SEQUENCE [LARGE SCALE GENOMIC DNA]</scope>
</reference>
<name>A0A7V8FVJ0_9BURK</name>
<organism evidence="1 2">
    <name type="scientific">Herbaspirillum frisingense</name>
    <dbReference type="NCBI Taxonomy" id="92645"/>
    <lineage>
        <taxon>Bacteria</taxon>
        <taxon>Pseudomonadati</taxon>
        <taxon>Pseudomonadota</taxon>
        <taxon>Betaproteobacteria</taxon>
        <taxon>Burkholderiales</taxon>
        <taxon>Oxalobacteraceae</taxon>
        <taxon>Herbaspirillum</taxon>
    </lineage>
</organism>
<accession>A0A7V8FVJ0</accession>
<comment type="caution">
    <text evidence="1">The sequence shown here is derived from an EMBL/GenBank/DDBJ whole genome shotgun (WGS) entry which is preliminary data.</text>
</comment>
<proteinExistence type="predicted"/>
<dbReference type="EMBL" id="WNDX01000085">
    <property type="protein sequence ID" value="KAF1042385.1"/>
    <property type="molecule type" value="Genomic_DNA"/>
</dbReference>
<dbReference type="Proteomes" id="UP000462435">
    <property type="component" value="Unassembled WGS sequence"/>
</dbReference>
<evidence type="ECO:0000313" key="2">
    <source>
        <dbReference type="Proteomes" id="UP000462435"/>
    </source>
</evidence>
<sequence>MSRFYLAPESEAMFRRVTHSRLIYHVHKKCRCGKQTTAKQLAQYGICATCHKKAVAGNVQAIRAQLKSMITGEGPAPKTTPAPAAEEWTPNFIGVSCHADPLNEANNRRYWPVPADFKKARTA</sequence>
<dbReference type="AlphaFoldDB" id="A0A7V8FVJ0"/>